<evidence type="ECO:0000313" key="2">
    <source>
        <dbReference type="EMBL" id="MDR9847081.1"/>
    </source>
</evidence>
<keyword evidence="1" id="KW-0812">Transmembrane</keyword>
<dbReference type="RefSeq" id="WP_310839503.1">
    <property type="nucleotide sequence ID" value="NZ_JAVLSJ010000001.1"/>
</dbReference>
<sequence>MIVFAIIGWAALVLLAIYILVAGWGMCVVSVAFGGRLGWGGPIVLLIAIALIAIAIWQAPFTVNFSMGGA</sequence>
<keyword evidence="1" id="KW-0472">Membrane</keyword>
<evidence type="ECO:0000313" key="3">
    <source>
        <dbReference type="Proteomes" id="UP001246576"/>
    </source>
</evidence>
<organism evidence="2 3">
    <name type="scientific">Herbaspirillum huttiense subsp. lycopersici</name>
    <dbReference type="NCBI Taxonomy" id="3074428"/>
    <lineage>
        <taxon>Bacteria</taxon>
        <taxon>Pseudomonadati</taxon>
        <taxon>Pseudomonadota</taxon>
        <taxon>Betaproteobacteria</taxon>
        <taxon>Burkholderiales</taxon>
        <taxon>Oxalobacteraceae</taxon>
        <taxon>Herbaspirillum</taxon>
    </lineage>
</organism>
<feature type="transmembrane region" description="Helical" evidence="1">
    <location>
        <begin position="39"/>
        <end position="57"/>
    </location>
</feature>
<proteinExistence type="predicted"/>
<evidence type="ECO:0008006" key="4">
    <source>
        <dbReference type="Google" id="ProtNLM"/>
    </source>
</evidence>
<name>A0ABU2EG18_9BURK</name>
<dbReference type="Proteomes" id="UP001246576">
    <property type="component" value="Unassembled WGS sequence"/>
</dbReference>
<gene>
    <name evidence="2" type="ORF">RI048_02525</name>
</gene>
<dbReference type="EMBL" id="JAVLSJ010000001">
    <property type="protein sequence ID" value="MDR9847081.1"/>
    <property type="molecule type" value="Genomic_DNA"/>
</dbReference>
<evidence type="ECO:0000256" key="1">
    <source>
        <dbReference type="SAM" id="Phobius"/>
    </source>
</evidence>
<protein>
    <recommendedName>
        <fullName evidence="4">Tripartite tricarboxylate transporter TctB family protein</fullName>
    </recommendedName>
</protein>
<comment type="caution">
    <text evidence="2">The sequence shown here is derived from an EMBL/GenBank/DDBJ whole genome shotgun (WGS) entry which is preliminary data.</text>
</comment>
<keyword evidence="3" id="KW-1185">Reference proteome</keyword>
<keyword evidence="1" id="KW-1133">Transmembrane helix</keyword>
<accession>A0ABU2EG18</accession>
<feature type="transmembrane region" description="Helical" evidence="1">
    <location>
        <begin position="7"/>
        <end position="33"/>
    </location>
</feature>
<reference evidence="2" key="1">
    <citation type="submission" date="2023-09" db="EMBL/GenBank/DDBJ databases">
        <title>Description of first Herbaspirillum huttiense subsp. nephrolepsisexaltata and Herbaspirillum huttiense subsp. lycopersicon.</title>
        <authorList>
            <person name="Poudel M."/>
            <person name="Sharma A."/>
            <person name="Goss E."/>
            <person name="Tapia J.H."/>
            <person name="Harmon C.M."/>
            <person name="Jones J.B."/>
        </authorList>
    </citation>
    <scope>NUCLEOTIDE SEQUENCE</scope>
    <source>
        <strain evidence="2">SE1</strain>
    </source>
</reference>